<sequence length="237" mass="24060">MESTVVNVCAAELIKLRGLRAVTLTIGLTVLGTAGVAMLQVIAPPGNATAAEAVRASVQYAQLGFVLLGVLSVASEYDGSQIHTSLVSVPNRLLLLAGKAVTYLAVAAVAAAVTVAASYVAARSAKPADVGPAEVGPAGLGTFVGAAAYLVLIGLFAAALATIIRQLIAAMVATLALAMVVPPVLVTITRWADYLPSRAGMRLYDDSPDLLRGAAVLFAWLAIAHLAAAAAFTQRDA</sequence>
<evidence type="ECO:0000313" key="3">
    <source>
        <dbReference type="Proteomes" id="UP001589890"/>
    </source>
</evidence>
<reference evidence="2 3" key="1">
    <citation type="submission" date="2024-09" db="EMBL/GenBank/DDBJ databases">
        <authorList>
            <person name="Sun Q."/>
            <person name="Mori K."/>
        </authorList>
    </citation>
    <scope>NUCLEOTIDE SEQUENCE [LARGE SCALE GENOMIC DNA]</scope>
    <source>
        <strain evidence="2 3">CGMCC 1.15906</strain>
    </source>
</reference>
<feature type="transmembrane region" description="Helical" evidence="1">
    <location>
        <begin position="211"/>
        <end position="232"/>
    </location>
</feature>
<evidence type="ECO:0000313" key="2">
    <source>
        <dbReference type="EMBL" id="MFC0623111.1"/>
    </source>
</evidence>
<dbReference type="RefSeq" id="WP_380043802.1">
    <property type="nucleotide sequence ID" value="NZ_JBHLTC010000002.1"/>
</dbReference>
<feature type="transmembrane region" description="Helical" evidence="1">
    <location>
        <begin position="100"/>
        <end position="120"/>
    </location>
</feature>
<evidence type="ECO:0008006" key="4">
    <source>
        <dbReference type="Google" id="ProtNLM"/>
    </source>
</evidence>
<evidence type="ECO:0000256" key="1">
    <source>
        <dbReference type="SAM" id="Phobius"/>
    </source>
</evidence>
<dbReference type="EMBL" id="JBHLTC010000002">
    <property type="protein sequence ID" value="MFC0623111.1"/>
    <property type="molecule type" value="Genomic_DNA"/>
</dbReference>
<accession>A0ABV6QEQ4</accession>
<feature type="transmembrane region" description="Helical" evidence="1">
    <location>
        <begin position="21"/>
        <end position="40"/>
    </location>
</feature>
<keyword evidence="1" id="KW-0472">Membrane</keyword>
<dbReference type="Proteomes" id="UP001589890">
    <property type="component" value="Unassembled WGS sequence"/>
</dbReference>
<proteinExistence type="predicted"/>
<keyword evidence="1" id="KW-0812">Transmembrane</keyword>
<protein>
    <recommendedName>
        <fullName evidence="4">ABC transporter permease</fullName>
    </recommendedName>
</protein>
<keyword evidence="3" id="KW-1185">Reference proteome</keyword>
<comment type="caution">
    <text evidence="2">The sequence shown here is derived from an EMBL/GenBank/DDBJ whole genome shotgun (WGS) entry which is preliminary data.</text>
</comment>
<feature type="transmembrane region" description="Helical" evidence="1">
    <location>
        <begin position="60"/>
        <end position="79"/>
    </location>
</feature>
<gene>
    <name evidence="2" type="ORF">ACFFGN_03500</name>
</gene>
<organism evidence="2 3">
    <name type="scientific">Kribbella deserti</name>
    <dbReference type="NCBI Taxonomy" id="1926257"/>
    <lineage>
        <taxon>Bacteria</taxon>
        <taxon>Bacillati</taxon>
        <taxon>Actinomycetota</taxon>
        <taxon>Actinomycetes</taxon>
        <taxon>Propionibacteriales</taxon>
        <taxon>Kribbellaceae</taxon>
        <taxon>Kribbella</taxon>
    </lineage>
</organism>
<feature type="transmembrane region" description="Helical" evidence="1">
    <location>
        <begin position="140"/>
        <end position="160"/>
    </location>
</feature>
<feature type="transmembrane region" description="Helical" evidence="1">
    <location>
        <begin position="167"/>
        <end position="191"/>
    </location>
</feature>
<name>A0ABV6QEQ4_9ACTN</name>
<keyword evidence="1" id="KW-1133">Transmembrane helix</keyword>